<name>A0ABR1GV41_9HYPO</name>
<feature type="region of interest" description="Disordered" evidence="1">
    <location>
        <begin position="119"/>
        <end position="263"/>
    </location>
</feature>
<feature type="compositionally biased region" description="Basic and acidic residues" evidence="1">
    <location>
        <begin position="11"/>
        <end position="23"/>
    </location>
</feature>
<sequence>MEQSDALDPGEDPKKRVYDHGSRVDSGMQKIAASWKISKEEVKEKLGPSPSREIIDLACKFSNCVPFDVAWPRLKRAQAQRRDRNPKAFDEAAVRHTRRRATWAPMDFKRAMEESGVLHYNGSTDTTAQGDKLPRTTTRSARSRLQNTDSKNAQACISAKLPRQASSGQPPHSAAPETKSSRKRTFSHSSLASSTPGSPSIYVKQRFTPAPGAVTTDAPFSDGESPSQRDAKDGLEPCQSLRKPAKHSDTSQTIDADEGAADTQMNEVIISSDDDEDNCSDTHQRQEIPPDALCTLALDTWLNDKAVFFALSLIVRAVADTHIVVDHILSKPESTNPIPTKPHIIVLAPINLPNTAPVGMPRNGHWMLAVLYGAENRVDVYDSFINPDNTKTARLSIEGLVHRLFPHSNIIGLEHRKPTNAFAVQLQ</sequence>
<evidence type="ECO:0000313" key="2">
    <source>
        <dbReference type="EMBL" id="KAK7409402.1"/>
    </source>
</evidence>
<feature type="compositionally biased region" description="Polar residues" evidence="1">
    <location>
        <begin position="121"/>
        <end position="155"/>
    </location>
</feature>
<feature type="compositionally biased region" description="Low complexity" evidence="1">
    <location>
        <begin position="187"/>
        <end position="200"/>
    </location>
</feature>
<reference evidence="2 3" key="1">
    <citation type="journal article" date="2025" name="Microbiol. Resour. Announc.">
        <title>Draft genome sequences for Neonectria magnoliae and Neonectria punicea, canker pathogens of Liriodendron tulipifera and Acer saccharum in West Virginia.</title>
        <authorList>
            <person name="Petronek H.M."/>
            <person name="Kasson M.T."/>
            <person name="Metheny A.M."/>
            <person name="Stauder C.M."/>
            <person name="Lovett B."/>
            <person name="Lynch S.C."/>
            <person name="Garnas J.R."/>
            <person name="Kasson L.R."/>
            <person name="Stajich J.E."/>
        </authorList>
    </citation>
    <scope>NUCLEOTIDE SEQUENCE [LARGE SCALE GENOMIC DNA]</scope>
    <source>
        <strain evidence="2 3">NRRL 64653</strain>
    </source>
</reference>
<proteinExistence type="predicted"/>
<keyword evidence="3" id="KW-1185">Reference proteome</keyword>
<evidence type="ECO:0000313" key="3">
    <source>
        <dbReference type="Proteomes" id="UP001498476"/>
    </source>
</evidence>
<dbReference type="Proteomes" id="UP001498476">
    <property type="component" value="Unassembled WGS sequence"/>
</dbReference>
<feature type="region of interest" description="Disordered" evidence="1">
    <location>
        <begin position="1"/>
        <end position="24"/>
    </location>
</feature>
<dbReference type="SUPFAM" id="SSF54001">
    <property type="entry name" value="Cysteine proteinases"/>
    <property type="match status" value="1"/>
</dbReference>
<comment type="caution">
    <text evidence="2">The sequence shown here is derived from an EMBL/GenBank/DDBJ whole genome shotgun (WGS) entry which is preliminary data.</text>
</comment>
<accession>A0ABR1GV41</accession>
<dbReference type="InterPro" id="IPR038765">
    <property type="entry name" value="Papain-like_cys_pep_sf"/>
</dbReference>
<dbReference type="Gene3D" id="3.40.395.10">
    <property type="entry name" value="Adenoviral Proteinase, Chain A"/>
    <property type="match status" value="1"/>
</dbReference>
<organism evidence="2 3">
    <name type="scientific">Neonectria punicea</name>
    <dbReference type="NCBI Taxonomy" id="979145"/>
    <lineage>
        <taxon>Eukaryota</taxon>
        <taxon>Fungi</taxon>
        <taxon>Dikarya</taxon>
        <taxon>Ascomycota</taxon>
        <taxon>Pezizomycotina</taxon>
        <taxon>Sordariomycetes</taxon>
        <taxon>Hypocreomycetidae</taxon>
        <taxon>Hypocreales</taxon>
        <taxon>Nectriaceae</taxon>
        <taxon>Neonectria</taxon>
    </lineage>
</organism>
<evidence type="ECO:0008006" key="4">
    <source>
        <dbReference type="Google" id="ProtNLM"/>
    </source>
</evidence>
<dbReference type="EMBL" id="JAZAVJ010000152">
    <property type="protein sequence ID" value="KAK7409402.1"/>
    <property type="molecule type" value="Genomic_DNA"/>
</dbReference>
<protein>
    <recommendedName>
        <fullName evidence="4">Ubiquitin-like protease family profile domain-containing protein</fullName>
    </recommendedName>
</protein>
<evidence type="ECO:0000256" key="1">
    <source>
        <dbReference type="SAM" id="MobiDB-lite"/>
    </source>
</evidence>
<gene>
    <name evidence="2" type="ORF">QQX98_008411</name>
</gene>